<gene>
    <name evidence="1" type="ORF">g.2511</name>
</gene>
<evidence type="ECO:0000313" key="1">
    <source>
        <dbReference type="EMBL" id="JAS33895.1"/>
    </source>
</evidence>
<protein>
    <submittedName>
        <fullName evidence="1">Uncharacterized protein</fullName>
    </submittedName>
</protein>
<proteinExistence type="predicted"/>
<dbReference type="AlphaFoldDB" id="A0A1B6E7L7"/>
<dbReference type="EMBL" id="GEDC01003403">
    <property type="protein sequence ID" value="JAS33895.1"/>
    <property type="molecule type" value="Transcribed_RNA"/>
</dbReference>
<name>A0A1B6E7L7_9HEMI</name>
<reference evidence="1" key="1">
    <citation type="submission" date="2015-12" db="EMBL/GenBank/DDBJ databases">
        <title>De novo transcriptome assembly of four potential Pierce s Disease insect vectors from Arizona vineyards.</title>
        <authorList>
            <person name="Tassone E.E."/>
        </authorList>
    </citation>
    <scope>NUCLEOTIDE SEQUENCE</scope>
</reference>
<sequence length="190" mass="21656">MSIWSSLKTSFCYCLSNGQESDQEMSPEDRAWIQQNLRLLNTQPLQNLLSNSTEKQLKIRQASKFCYVKHSASMDSLPSKHIVASDCLDPNYILFLLSLHPAKGILKHGNTQNTCDKQSDKIIDFDQMNEDNYKTYLKQKRRVKFSSSIWQYPSCSLCHVLSNRPKSFPRPCLTKKSALTAMSSPPTAIS</sequence>
<accession>A0A1B6E7L7</accession>
<organism evidence="1">
    <name type="scientific">Clastoptera arizonana</name>
    <name type="common">Arizona spittle bug</name>
    <dbReference type="NCBI Taxonomy" id="38151"/>
    <lineage>
        <taxon>Eukaryota</taxon>
        <taxon>Metazoa</taxon>
        <taxon>Ecdysozoa</taxon>
        <taxon>Arthropoda</taxon>
        <taxon>Hexapoda</taxon>
        <taxon>Insecta</taxon>
        <taxon>Pterygota</taxon>
        <taxon>Neoptera</taxon>
        <taxon>Paraneoptera</taxon>
        <taxon>Hemiptera</taxon>
        <taxon>Auchenorrhyncha</taxon>
        <taxon>Cercopoidea</taxon>
        <taxon>Clastopteridae</taxon>
        <taxon>Clastoptera</taxon>
    </lineage>
</organism>